<sequence length="88" mass="9935">MSSNDKPDHNTDWDSVATFIVEYQARTQADGEQQFKTLVTQMDTDAEDSMSEETWAGLQEDAPCAWMGGRLEGILMALRLLNQDPDEH</sequence>
<comment type="caution">
    <text evidence="1">The sequence shown here is derived from an EMBL/GenBank/DDBJ whole genome shotgun (WGS) entry which is preliminary data.</text>
</comment>
<organism evidence="1 2">
    <name type="scientific">Thiothrix lacustris</name>
    <dbReference type="NCBI Taxonomy" id="525917"/>
    <lineage>
        <taxon>Bacteria</taxon>
        <taxon>Pseudomonadati</taxon>
        <taxon>Pseudomonadota</taxon>
        <taxon>Gammaproteobacteria</taxon>
        <taxon>Thiotrichales</taxon>
        <taxon>Thiotrichaceae</taxon>
        <taxon>Thiothrix</taxon>
    </lineage>
</organism>
<name>A0A1Y1QW26_9GAMM</name>
<accession>A0A1Y1QW26</accession>
<dbReference type="Proteomes" id="UP000192491">
    <property type="component" value="Unassembled WGS sequence"/>
</dbReference>
<proteinExistence type="predicted"/>
<gene>
    <name evidence="1" type="ORF">BWK73_08065</name>
</gene>
<protein>
    <submittedName>
        <fullName evidence="1">Uncharacterized protein</fullName>
    </submittedName>
</protein>
<dbReference type="EMBL" id="MTEJ01000020">
    <property type="protein sequence ID" value="OQX15031.1"/>
    <property type="molecule type" value="Genomic_DNA"/>
</dbReference>
<dbReference type="AlphaFoldDB" id="A0A1Y1QW26"/>
<reference evidence="1 2" key="1">
    <citation type="submission" date="2017-01" db="EMBL/GenBank/DDBJ databases">
        <title>Novel large sulfur bacteria in the metagenomes of groundwater-fed chemosynthetic microbial mats in the Lake Huron basin.</title>
        <authorList>
            <person name="Sharrar A.M."/>
            <person name="Flood B.E."/>
            <person name="Bailey J.V."/>
            <person name="Jones D.S."/>
            <person name="Biddanda B."/>
            <person name="Ruberg S.A."/>
            <person name="Marcus D.N."/>
            <person name="Dick G.J."/>
        </authorList>
    </citation>
    <scope>NUCLEOTIDE SEQUENCE [LARGE SCALE GENOMIC DNA]</scope>
    <source>
        <strain evidence="1">A8</strain>
    </source>
</reference>
<evidence type="ECO:0000313" key="2">
    <source>
        <dbReference type="Proteomes" id="UP000192491"/>
    </source>
</evidence>
<evidence type="ECO:0000313" key="1">
    <source>
        <dbReference type="EMBL" id="OQX15031.1"/>
    </source>
</evidence>